<dbReference type="PROSITE" id="PS50850">
    <property type="entry name" value="MFS"/>
    <property type="match status" value="1"/>
</dbReference>
<feature type="transmembrane region" description="Helical" evidence="7">
    <location>
        <begin position="343"/>
        <end position="367"/>
    </location>
</feature>
<evidence type="ECO:0000256" key="7">
    <source>
        <dbReference type="SAM" id="Phobius"/>
    </source>
</evidence>
<feature type="transmembrane region" description="Helical" evidence="7">
    <location>
        <begin position="306"/>
        <end position="331"/>
    </location>
</feature>
<keyword evidence="3" id="KW-1003">Cell membrane</keyword>
<evidence type="ECO:0000313" key="10">
    <source>
        <dbReference type="Proteomes" id="UP000515563"/>
    </source>
</evidence>
<feature type="transmembrane region" description="Helical" evidence="7">
    <location>
        <begin position="166"/>
        <end position="184"/>
    </location>
</feature>
<dbReference type="CDD" id="cd06173">
    <property type="entry name" value="MFS_MefA_like"/>
    <property type="match status" value="1"/>
</dbReference>
<evidence type="ECO:0000256" key="3">
    <source>
        <dbReference type="ARBA" id="ARBA00022475"/>
    </source>
</evidence>
<dbReference type="KEGG" id="kqi:F1D05_14935"/>
<evidence type="ECO:0000256" key="6">
    <source>
        <dbReference type="ARBA" id="ARBA00023136"/>
    </source>
</evidence>
<dbReference type="GO" id="GO:0022857">
    <property type="term" value="F:transmembrane transporter activity"/>
    <property type="evidence" value="ECO:0007669"/>
    <property type="project" value="InterPro"/>
</dbReference>
<dbReference type="Pfam" id="PF05977">
    <property type="entry name" value="MFS_3"/>
    <property type="match status" value="1"/>
</dbReference>
<keyword evidence="6 7" id="KW-0472">Membrane</keyword>
<gene>
    <name evidence="9" type="ORF">F1D05_14935</name>
</gene>
<evidence type="ECO:0000256" key="5">
    <source>
        <dbReference type="ARBA" id="ARBA00022989"/>
    </source>
</evidence>
<feature type="transmembrane region" description="Helical" evidence="7">
    <location>
        <begin position="140"/>
        <end position="160"/>
    </location>
</feature>
<feature type="transmembrane region" description="Helical" evidence="7">
    <location>
        <begin position="282"/>
        <end position="300"/>
    </location>
</feature>
<comment type="subcellular location">
    <subcellularLocation>
        <location evidence="1">Cell inner membrane</location>
        <topology evidence="1">Multi-pass membrane protein</topology>
    </subcellularLocation>
</comment>
<dbReference type="InterPro" id="IPR036259">
    <property type="entry name" value="MFS_trans_sf"/>
</dbReference>
<evidence type="ECO:0000259" key="8">
    <source>
        <dbReference type="PROSITE" id="PS50850"/>
    </source>
</evidence>
<evidence type="ECO:0000256" key="2">
    <source>
        <dbReference type="ARBA" id="ARBA00022448"/>
    </source>
</evidence>
<protein>
    <submittedName>
        <fullName evidence="9">MFS transporter</fullName>
    </submittedName>
</protein>
<dbReference type="AlphaFoldDB" id="A0A7G6WYA5"/>
<feature type="transmembrane region" description="Helical" evidence="7">
    <location>
        <begin position="252"/>
        <end position="275"/>
    </location>
</feature>
<feature type="transmembrane region" description="Helical" evidence="7">
    <location>
        <begin position="373"/>
        <end position="394"/>
    </location>
</feature>
<dbReference type="PANTHER" id="PTHR23513">
    <property type="entry name" value="INTEGRAL MEMBRANE EFFLUX PROTEIN-RELATED"/>
    <property type="match status" value="1"/>
</dbReference>
<keyword evidence="4 7" id="KW-0812">Transmembrane</keyword>
<feature type="transmembrane region" description="Helical" evidence="7">
    <location>
        <begin position="95"/>
        <end position="112"/>
    </location>
</feature>
<dbReference type="InterPro" id="IPR020846">
    <property type="entry name" value="MFS_dom"/>
</dbReference>
<dbReference type="PANTHER" id="PTHR23513:SF9">
    <property type="entry name" value="ENTEROBACTIN EXPORTER ENTS"/>
    <property type="match status" value="1"/>
</dbReference>
<dbReference type="InterPro" id="IPR010290">
    <property type="entry name" value="TM_effector"/>
</dbReference>
<feature type="domain" description="Major facilitator superfamily (MFS) profile" evidence="8">
    <location>
        <begin position="6"/>
        <end position="397"/>
    </location>
</feature>
<reference evidence="9 10" key="2">
    <citation type="journal article" date="2020" name="Microbiol. Resour. Announc.">
        <title>Antarctic desert soil bacteria exhibit high novel natural product potential, evaluated through long-read genome sequencing and comparative genomics.</title>
        <authorList>
            <person name="Benaud N."/>
            <person name="Edwards R.J."/>
            <person name="Amos T.G."/>
            <person name="D'Agostino P.M."/>
            <person name="Gutierrez-Chavez C."/>
            <person name="Montgomery K."/>
            <person name="Nicetic I."/>
            <person name="Ferrari B.C."/>
        </authorList>
    </citation>
    <scope>NUCLEOTIDE SEQUENCE [LARGE SCALE GENOMIC DNA]</scope>
    <source>
        <strain evidence="9 10">SPB151</strain>
    </source>
</reference>
<feature type="transmembrane region" description="Helical" evidence="7">
    <location>
        <begin position="44"/>
        <end position="64"/>
    </location>
</feature>
<keyword evidence="2" id="KW-0813">Transport</keyword>
<accession>A0A7G6WYA5</accession>
<evidence type="ECO:0000313" key="9">
    <source>
        <dbReference type="EMBL" id="QNE18970.1"/>
    </source>
</evidence>
<reference evidence="10" key="1">
    <citation type="submission" date="2019-09" db="EMBL/GenBank/DDBJ databases">
        <title>Antimicrobial potential of Antarctic Bacteria.</title>
        <authorList>
            <person name="Benaud N."/>
            <person name="Edwards R.J."/>
            <person name="Ferrari B.C."/>
        </authorList>
    </citation>
    <scope>NUCLEOTIDE SEQUENCE [LARGE SCALE GENOMIC DNA]</scope>
    <source>
        <strain evidence="10">SPB151</strain>
    </source>
</reference>
<dbReference type="Proteomes" id="UP000515563">
    <property type="component" value="Chromosome"/>
</dbReference>
<feature type="transmembrane region" description="Helical" evidence="7">
    <location>
        <begin position="217"/>
        <end position="240"/>
    </location>
</feature>
<evidence type="ECO:0000256" key="4">
    <source>
        <dbReference type="ARBA" id="ARBA00022692"/>
    </source>
</evidence>
<sequence length="411" mass="42917">MSRKTGLIALFTADVLSVLGDRVSMVAIPWLVLITTGSPAKMGLVAGAEMLPYVVSGVLAAPLADRFGLRRTSIVTDLGSAVAMAVIVMSPGSSFAGLCLLVAVAGALRGLGDRVKHVMLKPMADAAGVKMIRVTSSYEGFTRTATLIGAPLGGLLISWIGPNKAITVDAISFLVCAALIGLLVRLPPAASDEPVPVREPYFRALRGGFDYIRKDQLLLGMIVMIFFLNVFNQASTAVFVPLWVEQVLKSPAALGLLFGGFAAGALLGNVIFTVLGPRLPQYGSFVIGAAVGGAPRLFTLGLSHHLWLVVTVSFCCGVANAAVNPVMGVTLYERVPAALQTRVFGVTGAIAFIGIPIGGVLAGWGAATFGLRPAVIASGVILLLVTLVPVYRLWKRPVELEHYASTPEEAA</sequence>
<proteinExistence type="predicted"/>
<dbReference type="Gene3D" id="1.20.1250.20">
    <property type="entry name" value="MFS general substrate transporter like domains"/>
    <property type="match status" value="1"/>
</dbReference>
<keyword evidence="5 7" id="KW-1133">Transmembrane helix</keyword>
<evidence type="ECO:0000256" key="1">
    <source>
        <dbReference type="ARBA" id="ARBA00004429"/>
    </source>
</evidence>
<organism evidence="9 10">
    <name type="scientific">Kribbella qitaiheensis</name>
    <dbReference type="NCBI Taxonomy" id="1544730"/>
    <lineage>
        <taxon>Bacteria</taxon>
        <taxon>Bacillati</taxon>
        <taxon>Actinomycetota</taxon>
        <taxon>Actinomycetes</taxon>
        <taxon>Propionibacteriales</taxon>
        <taxon>Kribbellaceae</taxon>
        <taxon>Kribbella</taxon>
    </lineage>
</organism>
<name>A0A7G6WYA5_9ACTN</name>
<dbReference type="SUPFAM" id="SSF103473">
    <property type="entry name" value="MFS general substrate transporter"/>
    <property type="match status" value="1"/>
</dbReference>
<keyword evidence="10" id="KW-1185">Reference proteome</keyword>
<dbReference type="EMBL" id="CP043661">
    <property type="protein sequence ID" value="QNE18970.1"/>
    <property type="molecule type" value="Genomic_DNA"/>
</dbReference>
<dbReference type="RefSeq" id="WP_185448266.1">
    <property type="nucleotide sequence ID" value="NZ_CP043661.1"/>
</dbReference>
<dbReference type="GO" id="GO:0005886">
    <property type="term" value="C:plasma membrane"/>
    <property type="evidence" value="ECO:0007669"/>
    <property type="project" value="UniProtKB-SubCell"/>
</dbReference>